<sequence>MKRKYIAMLALPLVLTSCKDNEIFEKEMYKNVVALISSSYHNTFQEVVPLTGEEYTGYIAASSGGTDVPASNMVIQLEEDKAALDNYNRALYDADEKLYAKLLPRDKYVIEDYKIQINAGERTGRTMVKLHADGLSPDSTYFISLKATETPGVELNTKKNTILYQIQIRNDYASQATNSLYSMTGAANELVTAGNKKMFPLTKNSVRLITGTEAFENNLEHINKTSMVLEVGEDKKVTIKPFKDLQMKQLDGDSRYPNTYTLEEIYGRKFHVFLLSYEYTYNKKTIHMQEELRMEITN</sequence>
<feature type="domain" description="BT-3044-like C-terminal" evidence="2">
    <location>
        <begin position="161"/>
        <end position="293"/>
    </location>
</feature>
<reference evidence="3 4" key="1">
    <citation type="submission" date="2024-01" db="EMBL/GenBank/DDBJ databases">
        <title>Sphingobacterium tenebrionis sp. nov., a novel endophyte isolated from tenebrio molitor intestines.</title>
        <authorList>
            <person name="Zhang C."/>
        </authorList>
    </citation>
    <scope>NUCLEOTIDE SEQUENCE [LARGE SCALE GENOMIC DNA]</scope>
    <source>
        <strain evidence="3 4">PU5-4</strain>
    </source>
</reference>
<dbReference type="EMBL" id="JAYLLN010000001">
    <property type="protein sequence ID" value="MEI5983367.1"/>
    <property type="molecule type" value="Genomic_DNA"/>
</dbReference>
<feature type="domain" description="BT-3987-like N-terminal" evidence="1">
    <location>
        <begin position="29"/>
        <end position="152"/>
    </location>
</feature>
<protein>
    <submittedName>
        <fullName evidence="3">DUF4361 domain-containing protein</fullName>
    </submittedName>
</protein>
<keyword evidence="4" id="KW-1185">Reference proteome</keyword>
<gene>
    <name evidence="3" type="ORF">VJ786_00495</name>
</gene>
<organism evidence="3 4">
    <name type="scientific">Sphingobacterium tenebrionis</name>
    <dbReference type="NCBI Taxonomy" id="3111775"/>
    <lineage>
        <taxon>Bacteria</taxon>
        <taxon>Pseudomonadati</taxon>
        <taxon>Bacteroidota</taxon>
        <taxon>Sphingobacteriia</taxon>
        <taxon>Sphingobacteriales</taxon>
        <taxon>Sphingobacteriaceae</taxon>
        <taxon>Sphingobacterium</taxon>
    </lineage>
</organism>
<dbReference type="InterPro" id="IPR025371">
    <property type="entry name" value="BT_3044-like_C"/>
</dbReference>
<dbReference type="Proteomes" id="UP001363035">
    <property type="component" value="Unassembled WGS sequence"/>
</dbReference>
<dbReference type="RefSeq" id="WP_336557003.1">
    <property type="nucleotide sequence ID" value="NZ_JAYLLN010000001.1"/>
</dbReference>
<name>A0ABU8I1E9_9SPHI</name>
<dbReference type="Gene3D" id="2.60.40.1740">
    <property type="entry name" value="hypothetical protein (bacova_03559)"/>
    <property type="match status" value="1"/>
</dbReference>
<dbReference type="Pfam" id="PF08522">
    <property type="entry name" value="BT_3987-like_N"/>
    <property type="match status" value="1"/>
</dbReference>
<dbReference type="InterPro" id="IPR013728">
    <property type="entry name" value="BT_3987-like_N"/>
</dbReference>
<evidence type="ECO:0000259" key="1">
    <source>
        <dbReference type="Pfam" id="PF08522"/>
    </source>
</evidence>
<dbReference type="PROSITE" id="PS51257">
    <property type="entry name" value="PROKAR_LIPOPROTEIN"/>
    <property type="match status" value="1"/>
</dbReference>
<dbReference type="Pfam" id="PF14274">
    <property type="entry name" value="BT_3044-like_C"/>
    <property type="match status" value="1"/>
</dbReference>
<evidence type="ECO:0000313" key="3">
    <source>
        <dbReference type="EMBL" id="MEI5983367.1"/>
    </source>
</evidence>
<proteinExistence type="predicted"/>
<evidence type="ECO:0000259" key="2">
    <source>
        <dbReference type="Pfam" id="PF14274"/>
    </source>
</evidence>
<evidence type="ECO:0000313" key="4">
    <source>
        <dbReference type="Proteomes" id="UP001363035"/>
    </source>
</evidence>
<comment type="caution">
    <text evidence="3">The sequence shown here is derived from an EMBL/GenBank/DDBJ whole genome shotgun (WGS) entry which is preliminary data.</text>
</comment>
<accession>A0ABU8I1E9</accession>